<comment type="similarity">
    <text evidence="3">Belongs to the biotin--protein ligase family.</text>
</comment>
<dbReference type="GO" id="GO:0016740">
    <property type="term" value="F:transferase activity"/>
    <property type="evidence" value="ECO:0007669"/>
    <property type="project" value="UniProtKB-ARBA"/>
</dbReference>
<dbReference type="Pfam" id="PF08279">
    <property type="entry name" value="HTH_11"/>
    <property type="match status" value="1"/>
</dbReference>
<dbReference type="CDD" id="cd16442">
    <property type="entry name" value="BPL"/>
    <property type="match status" value="1"/>
</dbReference>
<keyword evidence="1 3" id="KW-0436">Ligase</keyword>
<dbReference type="PANTHER" id="PTHR12835:SF5">
    <property type="entry name" value="BIOTIN--PROTEIN LIGASE"/>
    <property type="match status" value="1"/>
</dbReference>
<evidence type="ECO:0000259" key="5">
    <source>
        <dbReference type="Pfam" id="PF03099"/>
    </source>
</evidence>
<dbReference type="Pfam" id="PF03099">
    <property type="entry name" value="BPL_LplA_LipB"/>
    <property type="match status" value="1"/>
</dbReference>
<keyword evidence="3" id="KW-0678">Repressor</keyword>
<feature type="domain" description="BPL/LPL catalytic" evidence="5">
    <location>
        <begin position="90"/>
        <end position="215"/>
    </location>
</feature>
<comment type="catalytic activity">
    <reaction evidence="3">
        <text>biotin + L-lysyl-[protein] + ATP = N(6)-biotinyl-L-lysyl-[protein] + AMP + diphosphate + H(+)</text>
        <dbReference type="Rhea" id="RHEA:11756"/>
        <dbReference type="Rhea" id="RHEA-COMP:9752"/>
        <dbReference type="Rhea" id="RHEA-COMP:10505"/>
        <dbReference type="ChEBI" id="CHEBI:15378"/>
        <dbReference type="ChEBI" id="CHEBI:29969"/>
        <dbReference type="ChEBI" id="CHEBI:30616"/>
        <dbReference type="ChEBI" id="CHEBI:33019"/>
        <dbReference type="ChEBI" id="CHEBI:57586"/>
        <dbReference type="ChEBI" id="CHEBI:83144"/>
        <dbReference type="ChEBI" id="CHEBI:456215"/>
        <dbReference type="EC" id="6.3.4.15"/>
    </reaction>
</comment>
<dbReference type="InterPro" id="IPR004143">
    <property type="entry name" value="BPL_LPL_catalytic"/>
</dbReference>
<dbReference type="OrthoDB" id="9807064at2"/>
<dbReference type="InterPro" id="IPR003142">
    <property type="entry name" value="BPL_C"/>
</dbReference>
<proteinExistence type="inferred from homology"/>
<dbReference type="EMBL" id="VBSP01000026">
    <property type="protein sequence ID" value="TLQ40622.1"/>
    <property type="molecule type" value="Genomic_DNA"/>
</dbReference>
<dbReference type="InterPro" id="IPR045864">
    <property type="entry name" value="aa-tRNA-synth_II/BPL/LPL"/>
</dbReference>
<dbReference type="Gene3D" id="1.10.10.10">
    <property type="entry name" value="Winged helix-like DNA-binding domain superfamily/Winged helix DNA-binding domain"/>
    <property type="match status" value="1"/>
</dbReference>
<dbReference type="Gene3D" id="2.30.30.100">
    <property type="match status" value="1"/>
</dbReference>
<dbReference type="SUPFAM" id="SSF46785">
    <property type="entry name" value="Winged helix' DNA-binding domain"/>
    <property type="match status" value="1"/>
</dbReference>
<accession>A0A5R9DZA8</accession>
<dbReference type="Gene3D" id="3.30.930.10">
    <property type="entry name" value="Bira Bifunctional Protein, Domain 2"/>
    <property type="match status" value="1"/>
</dbReference>
<dbReference type="InterPro" id="IPR036388">
    <property type="entry name" value="WH-like_DNA-bd_sf"/>
</dbReference>
<evidence type="ECO:0000259" key="6">
    <source>
        <dbReference type="Pfam" id="PF08279"/>
    </source>
</evidence>
<dbReference type="GO" id="GO:0009249">
    <property type="term" value="P:protein lipoylation"/>
    <property type="evidence" value="ECO:0007669"/>
    <property type="project" value="UniProtKB-ARBA"/>
</dbReference>
<dbReference type="RefSeq" id="WP_138404842.1">
    <property type="nucleotide sequence ID" value="NZ_VBSP01000026.1"/>
</dbReference>
<dbReference type="SUPFAM" id="SSF55681">
    <property type="entry name" value="Class II aaRS and biotin synthetases"/>
    <property type="match status" value="1"/>
</dbReference>
<keyword evidence="3" id="KW-0067">ATP-binding</keyword>
<organism evidence="7 8">
    <name type="scientific">Ruoffia tabacinasalis</name>
    <dbReference type="NCBI Taxonomy" id="87458"/>
    <lineage>
        <taxon>Bacteria</taxon>
        <taxon>Bacillati</taxon>
        <taxon>Bacillota</taxon>
        <taxon>Bacilli</taxon>
        <taxon>Lactobacillales</taxon>
        <taxon>Aerococcaceae</taxon>
        <taxon>Ruoffia</taxon>
    </lineage>
</organism>
<evidence type="ECO:0000313" key="8">
    <source>
        <dbReference type="Proteomes" id="UP000306420"/>
    </source>
</evidence>
<evidence type="ECO:0000256" key="1">
    <source>
        <dbReference type="ARBA" id="ARBA00022598"/>
    </source>
</evidence>
<dbReference type="PANTHER" id="PTHR12835">
    <property type="entry name" value="BIOTIN PROTEIN LIGASE"/>
    <property type="match status" value="1"/>
</dbReference>
<dbReference type="GO" id="GO:0003677">
    <property type="term" value="F:DNA binding"/>
    <property type="evidence" value="ECO:0007669"/>
    <property type="project" value="UniProtKB-UniRule"/>
</dbReference>
<dbReference type="AlphaFoldDB" id="A0A5R9DZA8"/>
<dbReference type="NCBIfam" id="TIGR00121">
    <property type="entry name" value="birA_ligase"/>
    <property type="match status" value="1"/>
</dbReference>
<feature type="binding site" evidence="3">
    <location>
        <position position="116"/>
    </location>
    <ligand>
        <name>biotin</name>
        <dbReference type="ChEBI" id="CHEBI:57586"/>
    </ligand>
</feature>
<feature type="binding site" evidence="3">
    <location>
        <begin position="92"/>
        <end position="94"/>
    </location>
    <ligand>
        <name>biotin</name>
        <dbReference type="ChEBI" id="CHEBI:57586"/>
    </ligand>
</feature>
<feature type="DNA-binding region" description="H-T-H motif" evidence="3">
    <location>
        <begin position="21"/>
        <end position="40"/>
    </location>
</feature>
<keyword evidence="3" id="KW-0804">Transcription</keyword>
<feature type="domain" description="Biotin protein ligase C-terminal" evidence="4">
    <location>
        <begin position="279"/>
        <end position="316"/>
    </location>
</feature>
<dbReference type="InterPro" id="IPR036390">
    <property type="entry name" value="WH_DNA-bd_sf"/>
</dbReference>
<dbReference type="GO" id="GO:0005524">
    <property type="term" value="F:ATP binding"/>
    <property type="evidence" value="ECO:0007669"/>
    <property type="project" value="UniProtKB-UniRule"/>
</dbReference>
<protein>
    <recommendedName>
        <fullName evidence="3">Bifunctional ligase/repressor BirA</fullName>
    </recommendedName>
    <alternativeName>
        <fullName evidence="3">Biotin--[acetyl-CoA-carboxylase] ligase</fullName>
        <ecNumber evidence="3">6.3.4.15</ecNumber>
    </alternativeName>
    <alternativeName>
        <fullName evidence="3">Biotin--protein ligase</fullName>
    </alternativeName>
    <alternativeName>
        <fullName evidence="3">Biotin-[acetyl-CoA carboxylase] synthetase</fullName>
    </alternativeName>
</protein>
<dbReference type="GO" id="GO:0006355">
    <property type="term" value="P:regulation of DNA-templated transcription"/>
    <property type="evidence" value="ECO:0007669"/>
    <property type="project" value="UniProtKB-UniRule"/>
</dbReference>
<keyword evidence="3" id="KW-0805">Transcription regulation</keyword>
<feature type="domain" description="Helix-turn-helix type 11" evidence="6">
    <location>
        <begin position="5"/>
        <end position="58"/>
    </location>
</feature>
<evidence type="ECO:0000259" key="4">
    <source>
        <dbReference type="Pfam" id="PF02237"/>
    </source>
</evidence>
<dbReference type="EC" id="6.3.4.15" evidence="3"/>
<evidence type="ECO:0000313" key="7">
    <source>
        <dbReference type="EMBL" id="TLQ40622.1"/>
    </source>
</evidence>
<dbReference type="GO" id="GO:0005737">
    <property type="term" value="C:cytoplasm"/>
    <property type="evidence" value="ECO:0007669"/>
    <property type="project" value="TreeGrafter"/>
</dbReference>
<keyword evidence="3" id="KW-0547">Nucleotide-binding</keyword>
<keyword evidence="3" id="KW-0238">DNA-binding</keyword>
<evidence type="ECO:0000256" key="3">
    <source>
        <dbReference type="HAMAP-Rule" id="MF_00978"/>
    </source>
</evidence>
<gene>
    <name evidence="3" type="primary">birA</name>
    <name evidence="7" type="ORF">FEZ33_07785</name>
</gene>
<feature type="binding site" evidence="3">
    <location>
        <begin position="120"/>
        <end position="122"/>
    </location>
    <ligand>
        <name>biotin</name>
        <dbReference type="ChEBI" id="CHEBI:57586"/>
    </ligand>
</feature>
<dbReference type="GO" id="GO:0004077">
    <property type="term" value="F:biotin--[biotin carboxyl-carrier protein] ligase activity"/>
    <property type="evidence" value="ECO:0007669"/>
    <property type="project" value="UniProtKB-UniRule"/>
</dbReference>
<evidence type="ECO:0000256" key="2">
    <source>
        <dbReference type="ARBA" id="ARBA00023267"/>
    </source>
</evidence>
<dbReference type="Proteomes" id="UP000306420">
    <property type="component" value="Unassembled WGS sequence"/>
</dbReference>
<dbReference type="InterPro" id="IPR030855">
    <property type="entry name" value="Bifunct_BirA"/>
</dbReference>
<feature type="binding site" evidence="3">
    <location>
        <position position="188"/>
    </location>
    <ligand>
        <name>biotin</name>
        <dbReference type="ChEBI" id="CHEBI:57586"/>
    </ligand>
</feature>
<dbReference type="HAMAP" id="MF_00978">
    <property type="entry name" value="Bifunct_BirA"/>
    <property type="match status" value="1"/>
</dbReference>
<reference evidence="7 8" key="1">
    <citation type="submission" date="2019-05" db="EMBL/GenBank/DDBJ databases">
        <title>The metagenome of a microbial culture collection derived from dairy environment covers the genomic content of the human microbiome.</title>
        <authorList>
            <person name="Roder T."/>
            <person name="Wuthrich D."/>
            <person name="Sattari Z."/>
            <person name="Von Ah U."/>
            <person name="Bar C."/>
            <person name="Ronchi F."/>
            <person name="Macpherson A.J."/>
            <person name="Ganal-Vonarburg S.C."/>
            <person name="Bruggmann R."/>
            <person name="Vergeres G."/>
        </authorList>
    </citation>
    <scope>NUCLEOTIDE SEQUENCE [LARGE SCALE GENOMIC DNA]</scope>
    <source>
        <strain evidence="7 8">FAM 24227</strain>
    </source>
</reference>
<keyword evidence="2 3" id="KW-0092">Biotin</keyword>
<name>A0A5R9DZA8_9LACT</name>
<dbReference type="InterPro" id="IPR013196">
    <property type="entry name" value="HTH_11"/>
</dbReference>
<dbReference type="InterPro" id="IPR004408">
    <property type="entry name" value="Biotin_CoA_COase_ligase"/>
</dbReference>
<comment type="caution">
    <text evidence="7">The sequence shown here is derived from an EMBL/GenBank/DDBJ whole genome shotgun (WGS) entry which is preliminary data.</text>
</comment>
<dbReference type="Pfam" id="PF02237">
    <property type="entry name" value="BPL_C"/>
    <property type="match status" value="1"/>
</dbReference>
<comment type="function">
    <text evidence="3">Acts both as a biotin--[acetyl-CoA-carboxylase] ligase and a repressor.</text>
</comment>
<sequence>MTLKNKLLKKLSEGNSTVHSGQELATEFAVTRSAVWKAIEELREQGYVIQSIPRKGYQYIQSTKSIDPEQISLLLGEHGADLKITLYDEVTSTNDVAKVHAANHPNEGKYVISRKQTKGRGRYGKSFHSTIKEGLYSSLLVPVNQTRPEHIPLFTIATATAMSEAIEEVTGKVIDIKWVNDLFYEGKKVSGILCEAISDIESGQITSVVIGLGLNLAGDFDEADEMTQGVAGTLYGSELPKELNLNVLLSTYVYRLLTYIKEIDKKEYLPYYSTHLLGINKPVTYSVKAEERHGIIRGINEEGHLIVELPSGEMEELFGQEIHLSSSQFAKGGN</sequence>